<dbReference type="InterPro" id="IPR000595">
    <property type="entry name" value="cNMP-bd_dom"/>
</dbReference>
<gene>
    <name evidence="6" type="ORF">SAMN05421733_102101</name>
</gene>
<dbReference type="InterPro" id="IPR018490">
    <property type="entry name" value="cNMP-bd_dom_sf"/>
</dbReference>
<dbReference type="InterPro" id="IPR014710">
    <property type="entry name" value="RmlC-like_jellyroll"/>
</dbReference>
<dbReference type="InterPro" id="IPR018335">
    <property type="entry name" value="Tscrpt_reg_HTH_Crp-type_CS"/>
</dbReference>
<organism evidence="6 7">
    <name type="scientific">Acinetobacter boissieri</name>
    <dbReference type="NCBI Taxonomy" id="1219383"/>
    <lineage>
        <taxon>Bacteria</taxon>
        <taxon>Pseudomonadati</taxon>
        <taxon>Pseudomonadota</taxon>
        <taxon>Gammaproteobacteria</taxon>
        <taxon>Moraxellales</taxon>
        <taxon>Moraxellaceae</taxon>
        <taxon>Acinetobacter</taxon>
    </lineage>
</organism>
<evidence type="ECO:0000259" key="5">
    <source>
        <dbReference type="PROSITE" id="PS51063"/>
    </source>
</evidence>
<name>A0A1G6GRY5_9GAMM</name>
<reference evidence="7" key="1">
    <citation type="submission" date="2016-09" db="EMBL/GenBank/DDBJ databases">
        <authorList>
            <person name="Varghese N."/>
            <person name="Submissions S."/>
        </authorList>
    </citation>
    <scope>NUCLEOTIDE SEQUENCE [LARGE SCALE GENOMIC DNA]</scope>
    <source>
        <strain evidence="7">ANC 4422</strain>
    </source>
</reference>
<dbReference type="Gene3D" id="1.10.10.10">
    <property type="entry name" value="Winged helix-like DNA-binding domain superfamily/Winged helix DNA-binding domain"/>
    <property type="match status" value="1"/>
</dbReference>
<dbReference type="GO" id="GO:0003700">
    <property type="term" value="F:DNA-binding transcription factor activity"/>
    <property type="evidence" value="ECO:0007669"/>
    <property type="project" value="InterPro"/>
</dbReference>
<dbReference type="InterPro" id="IPR036388">
    <property type="entry name" value="WH-like_DNA-bd_sf"/>
</dbReference>
<dbReference type="SMART" id="SM00100">
    <property type="entry name" value="cNMP"/>
    <property type="match status" value="1"/>
</dbReference>
<dbReference type="PRINTS" id="PR00034">
    <property type="entry name" value="HTHCRP"/>
</dbReference>
<dbReference type="Pfam" id="PF13545">
    <property type="entry name" value="HTH_Crp_2"/>
    <property type="match status" value="1"/>
</dbReference>
<proteinExistence type="predicted"/>
<dbReference type="Gene3D" id="2.60.120.10">
    <property type="entry name" value="Jelly Rolls"/>
    <property type="match status" value="1"/>
</dbReference>
<dbReference type="InterPro" id="IPR018488">
    <property type="entry name" value="cNMP-bd_CS"/>
</dbReference>
<dbReference type="SUPFAM" id="SSF46785">
    <property type="entry name" value="Winged helix' DNA-binding domain"/>
    <property type="match status" value="1"/>
</dbReference>
<dbReference type="PROSITE" id="PS00889">
    <property type="entry name" value="CNMP_BINDING_2"/>
    <property type="match status" value="1"/>
</dbReference>
<feature type="domain" description="HTH crp-type" evidence="5">
    <location>
        <begin position="177"/>
        <end position="249"/>
    </location>
</feature>
<dbReference type="Proteomes" id="UP000242501">
    <property type="component" value="Unassembled WGS sequence"/>
</dbReference>
<evidence type="ECO:0000256" key="1">
    <source>
        <dbReference type="ARBA" id="ARBA00023015"/>
    </source>
</evidence>
<protein>
    <submittedName>
        <fullName evidence="6">CRP/FNR family transcriptional regulator, cyclic AMP receptor protein</fullName>
    </submittedName>
</protein>
<evidence type="ECO:0000313" key="7">
    <source>
        <dbReference type="Proteomes" id="UP000242501"/>
    </source>
</evidence>
<evidence type="ECO:0000256" key="3">
    <source>
        <dbReference type="ARBA" id="ARBA00023163"/>
    </source>
</evidence>
<evidence type="ECO:0000259" key="4">
    <source>
        <dbReference type="PROSITE" id="PS50042"/>
    </source>
</evidence>
<dbReference type="Pfam" id="PF00027">
    <property type="entry name" value="cNMP_binding"/>
    <property type="match status" value="1"/>
</dbReference>
<keyword evidence="6" id="KW-0675">Receptor</keyword>
<dbReference type="FunFam" id="1.10.10.10:FF:000006">
    <property type="entry name" value="cAMP-activated global transcriptional regulator CRP"/>
    <property type="match status" value="1"/>
</dbReference>
<dbReference type="CDD" id="cd00038">
    <property type="entry name" value="CAP_ED"/>
    <property type="match status" value="1"/>
</dbReference>
<dbReference type="GO" id="GO:0003677">
    <property type="term" value="F:DNA binding"/>
    <property type="evidence" value="ECO:0007669"/>
    <property type="project" value="UniProtKB-KW"/>
</dbReference>
<keyword evidence="7" id="KW-1185">Reference proteome</keyword>
<dbReference type="STRING" id="1219383.SAMN05421733_102101"/>
<dbReference type="PROSITE" id="PS00042">
    <property type="entry name" value="HTH_CRP_1"/>
    <property type="match status" value="1"/>
</dbReference>
<dbReference type="GO" id="GO:0005829">
    <property type="term" value="C:cytosol"/>
    <property type="evidence" value="ECO:0007669"/>
    <property type="project" value="TreeGrafter"/>
</dbReference>
<dbReference type="CDD" id="cd00092">
    <property type="entry name" value="HTH_CRP"/>
    <property type="match status" value="1"/>
</dbReference>
<dbReference type="PANTHER" id="PTHR24567">
    <property type="entry name" value="CRP FAMILY TRANSCRIPTIONAL REGULATORY PROTEIN"/>
    <property type="match status" value="1"/>
</dbReference>
<dbReference type="InterPro" id="IPR050397">
    <property type="entry name" value="Env_Response_Regulators"/>
</dbReference>
<sequence length="256" mass="28989">MVWAYFIELFHQVLNLLTPPLTTASGIGIMPANFFPFANEILSPNQLPESVKALLKRAYINRHPKRTTLIESGKESKSLYLILKGSVSVILREDDEREIVVAYLNAGEFFGEMGLFETEPHRTAEVRTRETCEIAEISYENFLELAVQYPDLNYAIFSQLTKRLKNTTRKMTDLAFIDVTGRIARCLIDLAHQPAAMLLSNGRQIRITRQEIGRIVGCSREMVGRVLKSLEEQGMIETEGKAILIYDAALECSTEK</sequence>
<keyword evidence="3" id="KW-0804">Transcription</keyword>
<dbReference type="InterPro" id="IPR012318">
    <property type="entry name" value="HTH_CRP"/>
</dbReference>
<accession>A0A1G6GRY5</accession>
<dbReference type="NCBIfam" id="NF008732">
    <property type="entry name" value="PRK11753.1"/>
    <property type="match status" value="1"/>
</dbReference>
<evidence type="ECO:0000256" key="2">
    <source>
        <dbReference type="ARBA" id="ARBA00023125"/>
    </source>
</evidence>
<dbReference type="PROSITE" id="PS50042">
    <property type="entry name" value="CNMP_BINDING_3"/>
    <property type="match status" value="1"/>
</dbReference>
<dbReference type="InterPro" id="IPR036390">
    <property type="entry name" value="WH_DNA-bd_sf"/>
</dbReference>
<dbReference type="PROSITE" id="PS51063">
    <property type="entry name" value="HTH_CRP_2"/>
    <property type="match status" value="1"/>
</dbReference>
<keyword evidence="2" id="KW-0238">DNA-binding</keyword>
<feature type="domain" description="Cyclic nucleotide-binding" evidence="4">
    <location>
        <begin position="38"/>
        <end position="163"/>
    </location>
</feature>
<dbReference type="SMART" id="SM00419">
    <property type="entry name" value="HTH_CRP"/>
    <property type="match status" value="1"/>
</dbReference>
<dbReference type="AlphaFoldDB" id="A0A1G6GRY5"/>
<dbReference type="EMBL" id="FMYL01000002">
    <property type="protein sequence ID" value="SDB84734.1"/>
    <property type="molecule type" value="Genomic_DNA"/>
</dbReference>
<keyword evidence="1" id="KW-0805">Transcription regulation</keyword>
<evidence type="ECO:0000313" key="6">
    <source>
        <dbReference type="EMBL" id="SDB84734.1"/>
    </source>
</evidence>
<dbReference type="SUPFAM" id="SSF51206">
    <property type="entry name" value="cAMP-binding domain-like"/>
    <property type="match status" value="1"/>
</dbReference>
<dbReference type="PANTHER" id="PTHR24567:SF68">
    <property type="entry name" value="DNA-BINDING TRANSCRIPTIONAL DUAL REGULATOR CRP"/>
    <property type="match status" value="1"/>
</dbReference>